<feature type="domain" description="PAS" evidence="11">
    <location>
        <begin position="88"/>
        <end position="152"/>
    </location>
</feature>
<dbReference type="PROSITE" id="PS50888">
    <property type="entry name" value="BHLH"/>
    <property type="match status" value="1"/>
</dbReference>
<dbReference type="GO" id="GO:0071456">
    <property type="term" value="P:cellular response to hypoxia"/>
    <property type="evidence" value="ECO:0007669"/>
    <property type="project" value="TreeGrafter"/>
</dbReference>
<dbReference type="GO" id="GO:0000977">
    <property type="term" value="F:RNA polymerase II transcription regulatory region sequence-specific DNA binding"/>
    <property type="evidence" value="ECO:0007669"/>
    <property type="project" value="TreeGrafter"/>
</dbReference>
<evidence type="ECO:0000256" key="4">
    <source>
        <dbReference type="ARBA" id="ARBA00023015"/>
    </source>
</evidence>
<dbReference type="PROSITE" id="PS50112">
    <property type="entry name" value="PAS"/>
    <property type="match status" value="2"/>
</dbReference>
<dbReference type="InterPro" id="IPR000014">
    <property type="entry name" value="PAS"/>
</dbReference>
<dbReference type="GO" id="GO:0046983">
    <property type="term" value="F:protein dimerization activity"/>
    <property type="evidence" value="ECO:0007669"/>
    <property type="project" value="InterPro"/>
</dbReference>
<comment type="caution">
    <text evidence="13">The sequence shown here is derived from an EMBL/GenBank/DDBJ whole genome shotgun (WGS) entry which is preliminary data.</text>
</comment>
<dbReference type="InterPro" id="IPR035965">
    <property type="entry name" value="PAS-like_dom_sf"/>
</dbReference>
<sequence>MIGQCLIFLSVIMPSSEQRKVRLRDAARCRRSQETEVFYELAHSLPLSRRITSHLDKAGIMRVTLSYLRMRHLLHSSWTKVSETLEEEEEPTDAFYQQALAGFILVLSEEGDMVFLSENVNKFIGITQLELLGQCVYDYVHPCDQEELKDLLTTKPGLFKKKSESCTECNFFLRLKSTLTSRGKTVNIKSATWKVVHCTGYMKTLNQEGEASSLAVSYMTLLCEPIPHPSCVEFPLDSSTFLTRHTMDLHFSQCDGRVTELVGYHPNDLIGRSAYDFFHALDFDHLTRCLHVLLSKGQVCTSRYRFLAKNGGFVWTETQATVLYNSKTSQPEAVVCLNFILSAVEEADVVFSIEQTRSDLMQDKLSVIEVEDSDDEMSTSSSELYHSLKDDPEDLLQLAPAPGDTIIPLTGHTELFFVPPSSPNSVPKCPKELCTPKLRQLLSPIFDSSCPTSPDHSSGDEFSMDTGEVEKFFADKPEETQKKTMEDMDDLDLDMLAPYISMDEDFQLTFLPKLPEADTQTPEAQTTASKKRALDEEDDMPSLTSNWEKRRKNCPIEDEFLLSRSSLMDLQVADGLEELDPDRWKPSQLLTDRDPVLGATKALCYTA</sequence>
<proteinExistence type="predicted"/>
<evidence type="ECO:0000256" key="5">
    <source>
        <dbReference type="ARBA" id="ARBA00023125"/>
    </source>
</evidence>
<dbReference type="Pfam" id="PF00989">
    <property type="entry name" value="PAS"/>
    <property type="match status" value="1"/>
</dbReference>
<keyword evidence="3" id="KW-0832">Ubl conjugation</keyword>
<reference evidence="13" key="1">
    <citation type="submission" date="2020-07" db="EMBL/GenBank/DDBJ databases">
        <title>Clarias magur genome sequencing, assembly and annotation.</title>
        <authorList>
            <person name="Kushwaha B."/>
            <person name="Kumar R."/>
            <person name="Das P."/>
            <person name="Joshi C.G."/>
            <person name="Kumar D."/>
            <person name="Nagpure N.S."/>
            <person name="Pandey M."/>
            <person name="Agarwal S."/>
            <person name="Srivastava S."/>
            <person name="Singh M."/>
            <person name="Sahoo L."/>
            <person name="Jayasankar P."/>
            <person name="Meher P.K."/>
            <person name="Koringa P.G."/>
            <person name="Iquebal M.A."/>
            <person name="Das S.P."/>
            <person name="Bit A."/>
            <person name="Patnaik S."/>
            <person name="Patel N."/>
            <person name="Shah T.M."/>
            <person name="Hinsu A."/>
            <person name="Jena J.K."/>
        </authorList>
    </citation>
    <scope>NUCLEOTIDE SEQUENCE</scope>
    <source>
        <strain evidence="13">CIFAMagur01</strain>
        <tissue evidence="13">Testis</tissue>
    </source>
</reference>
<dbReference type="Gene3D" id="3.30.450.20">
    <property type="entry name" value="PAS domain"/>
    <property type="match status" value="2"/>
</dbReference>
<dbReference type="InterPro" id="IPR013767">
    <property type="entry name" value="PAS_fold"/>
</dbReference>
<feature type="non-terminal residue" evidence="13">
    <location>
        <position position="1"/>
    </location>
</feature>
<dbReference type="SUPFAM" id="SSF47459">
    <property type="entry name" value="HLH, helix-loop-helix DNA-binding domain"/>
    <property type="match status" value="1"/>
</dbReference>
<keyword evidence="5" id="KW-0238">DNA-binding</keyword>
<evidence type="ECO:0000313" key="14">
    <source>
        <dbReference type="Proteomes" id="UP000727407"/>
    </source>
</evidence>
<dbReference type="Pfam" id="PF23171">
    <property type="entry name" value="bHLH_HIF1A"/>
    <property type="match status" value="1"/>
</dbReference>
<dbReference type="SMART" id="SM00091">
    <property type="entry name" value="PAS"/>
    <property type="match status" value="2"/>
</dbReference>
<evidence type="ECO:0000256" key="9">
    <source>
        <dbReference type="ARBA" id="ARBA00023278"/>
    </source>
</evidence>
<accession>A0A8J4TL12</accession>
<keyword evidence="4" id="KW-0805">Transcription regulation</keyword>
<dbReference type="FunFam" id="3.30.450.20:FF:000005">
    <property type="entry name" value="Hypoxia-inducible factor 1 subunit alpha"/>
    <property type="match status" value="1"/>
</dbReference>
<evidence type="ECO:0000256" key="1">
    <source>
        <dbReference type="ARBA" id="ARBA00004123"/>
    </source>
</evidence>
<dbReference type="GO" id="GO:0048513">
    <property type="term" value="P:animal organ development"/>
    <property type="evidence" value="ECO:0007669"/>
    <property type="project" value="UniProtKB-ARBA"/>
</dbReference>
<dbReference type="InterPro" id="IPR036638">
    <property type="entry name" value="HLH_DNA-bd_sf"/>
</dbReference>
<evidence type="ECO:0000256" key="7">
    <source>
        <dbReference type="ARBA" id="ARBA00023163"/>
    </source>
</evidence>
<dbReference type="GO" id="GO:0005634">
    <property type="term" value="C:nucleus"/>
    <property type="evidence" value="ECO:0007669"/>
    <property type="project" value="UniProtKB-SubCell"/>
</dbReference>
<dbReference type="SMART" id="SM00086">
    <property type="entry name" value="PAC"/>
    <property type="match status" value="1"/>
</dbReference>
<evidence type="ECO:0000259" key="12">
    <source>
        <dbReference type="PROSITE" id="PS50888"/>
    </source>
</evidence>
<dbReference type="Pfam" id="PF14598">
    <property type="entry name" value="PAS_11"/>
    <property type="match status" value="1"/>
</dbReference>
<evidence type="ECO:0000256" key="3">
    <source>
        <dbReference type="ARBA" id="ARBA00022843"/>
    </source>
</evidence>
<dbReference type="SUPFAM" id="SSF55785">
    <property type="entry name" value="PYP-like sensor domain (PAS domain)"/>
    <property type="match status" value="2"/>
</dbReference>
<evidence type="ECO:0000256" key="8">
    <source>
        <dbReference type="ARBA" id="ARBA00023242"/>
    </source>
</evidence>
<dbReference type="AlphaFoldDB" id="A0A8J4TL12"/>
<evidence type="ECO:0000256" key="10">
    <source>
        <dbReference type="SAM" id="MobiDB-lite"/>
    </source>
</evidence>
<feature type="domain" description="PAS" evidence="11">
    <location>
        <begin position="255"/>
        <end position="297"/>
    </location>
</feature>
<dbReference type="Proteomes" id="UP000727407">
    <property type="component" value="Unassembled WGS sequence"/>
</dbReference>
<keyword evidence="6" id="KW-0010">Activator</keyword>
<keyword evidence="8" id="KW-0539">Nucleus</keyword>
<dbReference type="FunFam" id="3.30.450.20:FF:000015">
    <property type="entry name" value="Hypoxia-inducible factor 1-alpha isoform 1"/>
    <property type="match status" value="1"/>
</dbReference>
<feature type="region of interest" description="Disordered" evidence="10">
    <location>
        <begin position="514"/>
        <end position="543"/>
    </location>
</feature>
<name>A0A8J4TL12_CLAMG</name>
<keyword evidence="2" id="KW-0677">Repeat</keyword>
<feature type="domain" description="BHLH" evidence="12">
    <location>
        <begin position="18"/>
        <end position="71"/>
    </location>
</feature>
<dbReference type="PANTHER" id="PTHR23043">
    <property type="entry name" value="HYPOXIA-INDUCIBLE FACTOR 1 ALPHA"/>
    <property type="match status" value="1"/>
</dbReference>
<dbReference type="InterPro" id="IPR011598">
    <property type="entry name" value="bHLH_dom"/>
</dbReference>
<keyword evidence="9" id="KW-0379">Hydroxylation</keyword>
<evidence type="ECO:0000313" key="13">
    <source>
        <dbReference type="EMBL" id="KAF5892624.1"/>
    </source>
</evidence>
<keyword evidence="7" id="KW-0804">Transcription</keyword>
<evidence type="ECO:0000259" key="11">
    <source>
        <dbReference type="PROSITE" id="PS50112"/>
    </source>
</evidence>
<dbReference type="PANTHER" id="PTHR23043:SF34">
    <property type="entry name" value="HYPOXIA-INDUCIBLE FACTOR 1 SUBUNIT ALPHA,-LIKE"/>
    <property type="match status" value="1"/>
</dbReference>
<dbReference type="EMBL" id="QNUK01000488">
    <property type="protein sequence ID" value="KAF5892624.1"/>
    <property type="molecule type" value="Genomic_DNA"/>
</dbReference>
<dbReference type="SMART" id="SM00353">
    <property type="entry name" value="HLH"/>
    <property type="match status" value="1"/>
</dbReference>
<gene>
    <name evidence="13" type="ORF">DAT39_017680</name>
</gene>
<comment type="subcellular location">
    <subcellularLocation>
        <location evidence="1">Nucleus</location>
    </subcellularLocation>
</comment>
<feature type="compositionally biased region" description="Polar residues" evidence="10">
    <location>
        <begin position="518"/>
        <end position="528"/>
    </location>
</feature>
<dbReference type="NCBIfam" id="TIGR00229">
    <property type="entry name" value="sensory_box"/>
    <property type="match status" value="1"/>
</dbReference>
<evidence type="ECO:0000256" key="6">
    <source>
        <dbReference type="ARBA" id="ARBA00023159"/>
    </source>
</evidence>
<keyword evidence="14" id="KW-1185">Reference proteome</keyword>
<dbReference type="InterPro" id="IPR021537">
    <property type="entry name" value="HIF_alpha-like"/>
</dbReference>
<dbReference type="CDD" id="cd00130">
    <property type="entry name" value="PAS"/>
    <property type="match status" value="2"/>
</dbReference>
<protein>
    <submittedName>
        <fullName evidence="13">Hypoxia-inducible factor 1-alpha-like</fullName>
    </submittedName>
</protein>
<dbReference type="Pfam" id="PF11413">
    <property type="entry name" value="HIF-1"/>
    <property type="match status" value="1"/>
</dbReference>
<evidence type="ECO:0000256" key="2">
    <source>
        <dbReference type="ARBA" id="ARBA00022737"/>
    </source>
</evidence>
<dbReference type="GO" id="GO:0000981">
    <property type="term" value="F:DNA-binding transcription factor activity, RNA polymerase II-specific"/>
    <property type="evidence" value="ECO:0007669"/>
    <property type="project" value="TreeGrafter"/>
</dbReference>
<dbReference type="OrthoDB" id="6021714at2759"/>
<organism evidence="13 14">
    <name type="scientific">Clarias magur</name>
    <name type="common">Asian catfish</name>
    <name type="synonym">Macropteronotus magur</name>
    <dbReference type="NCBI Taxonomy" id="1594786"/>
    <lineage>
        <taxon>Eukaryota</taxon>
        <taxon>Metazoa</taxon>
        <taxon>Chordata</taxon>
        <taxon>Craniata</taxon>
        <taxon>Vertebrata</taxon>
        <taxon>Euteleostomi</taxon>
        <taxon>Actinopterygii</taxon>
        <taxon>Neopterygii</taxon>
        <taxon>Teleostei</taxon>
        <taxon>Ostariophysi</taxon>
        <taxon>Siluriformes</taxon>
        <taxon>Clariidae</taxon>
        <taxon>Clarias</taxon>
    </lineage>
</organism>
<dbReference type="InterPro" id="IPR001610">
    <property type="entry name" value="PAC"/>
</dbReference>